<dbReference type="SUPFAM" id="SSF63570">
    <property type="entry name" value="PABC (PABP) domain"/>
    <property type="match status" value="1"/>
</dbReference>
<organism evidence="1">
    <name type="scientific">viral metagenome</name>
    <dbReference type="NCBI Taxonomy" id="1070528"/>
    <lineage>
        <taxon>unclassified sequences</taxon>
        <taxon>metagenomes</taxon>
        <taxon>organismal metagenomes</taxon>
    </lineage>
</organism>
<proteinExistence type="predicted"/>
<dbReference type="EMBL" id="MN739025">
    <property type="protein sequence ID" value="QHT35672.1"/>
    <property type="molecule type" value="Genomic_DNA"/>
</dbReference>
<dbReference type="InterPro" id="IPR036053">
    <property type="entry name" value="PABP-dom"/>
</dbReference>
<dbReference type="Gene3D" id="1.10.1900.10">
    <property type="entry name" value="c-terminal domain of poly(a) binding protein"/>
    <property type="match status" value="1"/>
</dbReference>
<sequence length="170" mass="18774">MLICKFYNSEHGCELPAGNCSRKHVPYCTNPLCEGAAAKTHTFDACGRKGGGGHEAFIAKKREKAMAAKAVIKEELKKAKIAICEKLYPQVKSILTDNDNAGYNSLMEMFPIDLPLDRVPGKVVGMLLEGLNLDELTQLNTDFDLLKKHIIDAVVLLYEHKLASEKPTDQ</sequence>
<reference evidence="1" key="1">
    <citation type="journal article" date="2020" name="Nature">
        <title>Giant virus diversity and host interactions through global metagenomics.</title>
        <authorList>
            <person name="Schulz F."/>
            <person name="Roux S."/>
            <person name="Paez-Espino D."/>
            <person name="Jungbluth S."/>
            <person name="Walsh D.A."/>
            <person name="Denef V.J."/>
            <person name="McMahon K.D."/>
            <person name="Konstantinidis K.T."/>
            <person name="Eloe-Fadrosh E.A."/>
            <person name="Kyrpides N.C."/>
            <person name="Woyke T."/>
        </authorList>
    </citation>
    <scope>NUCLEOTIDE SEQUENCE</scope>
    <source>
        <strain evidence="1">GVMAG-M-3300009181-41</strain>
    </source>
</reference>
<evidence type="ECO:0000313" key="1">
    <source>
        <dbReference type="EMBL" id="QHT35672.1"/>
    </source>
</evidence>
<protein>
    <submittedName>
        <fullName evidence="1">Uncharacterized protein</fullName>
    </submittedName>
</protein>
<dbReference type="AlphaFoldDB" id="A0A6C0F3H6"/>
<dbReference type="GO" id="GO:0003723">
    <property type="term" value="F:RNA binding"/>
    <property type="evidence" value="ECO:0007669"/>
    <property type="project" value="InterPro"/>
</dbReference>
<accession>A0A6C0F3H6</accession>
<name>A0A6C0F3H6_9ZZZZ</name>